<evidence type="ECO:0008006" key="4">
    <source>
        <dbReference type="Google" id="ProtNLM"/>
    </source>
</evidence>
<organism evidence="2 3">
    <name type="scientific">Domibacillus iocasae</name>
    <dbReference type="NCBI Taxonomy" id="1714016"/>
    <lineage>
        <taxon>Bacteria</taxon>
        <taxon>Bacillati</taxon>
        <taxon>Bacillota</taxon>
        <taxon>Bacilli</taxon>
        <taxon>Bacillales</taxon>
        <taxon>Bacillaceae</taxon>
        <taxon>Domibacillus</taxon>
    </lineage>
</organism>
<feature type="transmembrane region" description="Helical" evidence="1">
    <location>
        <begin position="65"/>
        <end position="85"/>
    </location>
</feature>
<dbReference type="PANTHER" id="PTHR36974">
    <property type="entry name" value="MEMBRANE PROTEIN-RELATED"/>
    <property type="match status" value="1"/>
</dbReference>
<gene>
    <name evidence="2" type="ORF">BA724_10190</name>
</gene>
<dbReference type="AlphaFoldDB" id="A0A1E7DNQ2"/>
<name>A0A1E7DNQ2_9BACI</name>
<feature type="transmembrane region" description="Helical" evidence="1">
    <location>
        <begin position="40"/>
        <end position="58"/>
    </location>
</feature>
<keyword evidence="3" id="KW-1185">Reference proteome</keyword>
<dbReference type="EMBL" id="MAMP01000022">
    <property type="protein sequence ID" value="OES44684.1"/>
    <property type="molecule type" value="Genomic_DNA"/>
</dbReference>
<comment type="caution">
    <text evidence="2">The sequence shown here is derived from an EMBL/GenBank/DDBJ whole genome shotgun (WGS) entry which is preliminary data.</text>
</comment>
<reference evidence="2 3" key="1">
    <citation type="submission" date="2016-06" db="EMBL/GenBank/DDBJ databases">
        <title>Domibacillus iocasae genome sequencing.</title>
        <authorList>
            <person name="Verma A."/>
            <person name="Pal Y."/>
            <person name="Ojha A.K."/>
            <person name="Krishnamurthi S."/>
        </authorList>
    </citation>
    <scope>NUCLEOTIDE SEQUENCE [LARGE SCALE GENOMIC DNA]</scope>
    <source>
        <strain evidence="2 3">DSM 29979</strain>
    </source>
</reference>
<protein>
    <recommendedName>
        <fullName evidence="4">DoxX family protein</fullName>
    </recommendedName>
</protein>
<evidence type="ECO:0000313" key="2">
    <source>
        <dbReference type="EMBL" id="OES44684.1"/>
    </source>
</evidence>
<dbReference type="PANTHER" id="PTHR36974:SF1">
    <property type="entry name" value="DOXX FAMILY MEMBRANE PROTEIN"/>
    <property type="match status" value="1"/>
</dbReference>
<dbReference type="STRING" id="1714016.BA724_10190"/>
<proteinExistence type="predicted"/>
<accession>A0A1E7DNQ2</accession>
<evidence type="ECO:0000256" key="1">
    <source>
        <dbReference type="SAM" id="Phobius"/>
    </source>
</evidence>
<keyword evidence="1" id="KW-0812">Transmembrane</keyword>
<sequence>MKNLLRIVCGVGFLLAGIAHFTRSRGFEAIVPGFLPFKKAIVAISGVIEIMYGFALLLNRGTSFVTKTLPGFLAAVFLANVYMAVKRIPLGNKQLPPWVLWGRLPLQWLLIKGAKKIDS</sequence>
<evidence type="ECO:0000313" key="3">
    <source>
        <dbReference type="Proteomes" id="UP000095658"/>
    </source>
</evidence>
<keyword evidence="1" id="KW-1133">Transmembrane helix</keyword>
<keyword evidence="1" id="KW-0472">Membrane</keyword>
<dbReference type="Proteomes" id="UP000095658">
    <property type="component" value="Unassembled WGS sequence"/>
</dbReference>